<dbReference type="SUPFAM" id="SSF117143">
    <property type="entry name" value="Flagellar hook protein flgE"/>
    <property type="match status" value="1"/>
</dbReference>
<dbReference type="InterPro" id="IPR010930">
    <property type="entry name" value="Flg_bb/hook_C_dom"/>
</dbReference>
<name>A0A7T0C1A9_9BACT</name>
<evidence type="ECO:0000256" key="3">
    <source>
        <dbReference type="ARBA" id="ARBA00023143"/>
    </source>
</evidence>
<feature type="domain" description="Flagellar basal-body/hook protein C-terminal" evidence="5">
    <location>
        <begin position="191"/>
        <end position="234"/>
    </location>
</feature>
<evidence type="ECO:0000256" key="2">
    <source>
        <dbReference type="ARBA" id="ARBA00009677"/>
    </source>
</evidence>
<evidence type="ECO:0000256" key="1">
    <source>
        <dbReference type="ARBA" id="ARBA00004117"/>
    </source>
</evidence>
<dbReference type="GO" id="GO:0009425">
    <property type="term" value="C:bacterial-type flagellum basal body"/>
    <property type="evidence" value="ECO:0007669"/>
    <property type="project" value="UniProtKB-SubCell"/>
</dbReference>
<comment type="similarity">
    <text evidence="2 4">Belongs to the flagella basal body rod proteins family.</text>
</comment>
<dbReference type="Proteomes" id="UP000594464">
    <property type="component" value="Chromosome"/>
</dbReference>
<organism evidence="7 8">
    <name type="scientific">Candidatus Nitrohelix vancouverensis</name>
    <dbReference type="NCBI Taxonomy" id="2705534"/>
    <lineage>
        <taxon>Bacteria</taxon>
        <taxon>Pseudomonadati</taxon>
        <taxon>Nitrospinota/Tectimicrobiota group</taxon>
        <taxon>Nitrospinota</taxon>
        <taxon>Nitrospinia</taxon>
        <taxon>Nitrospinales</taxon>
        <taxon>Nitrospinaceae</taxon>
        <taxon>Candidatus Nitrohelix</taxon>
    </lineage>
</organism>
<evidence type="ECO:0000259" key="6">
    <source>
        <dbReference type="Pfam" id="PF22692"/>
    </source>
</evidence>
<evidence type="ECO:0000256" key="4">
    <source>
        <dbReference type="RuleBase" id="RU362116"/>
    </source>
</evidence>
<comment type="subcellular location">
    <subcellularLocation>
        <location evidence="1 4">Bacterial flagellum basal body</location>
    </subcellularLocation>
</comment>
<keyword evidence="7" id="KW-0282">Flagellum</keyword>
<dbReference type="InterPro" id="IPR020013">
    <property type="entry name" value="Flagellar_FlgE/F/G"/>
</dbReference>
<feature type="domain" description="Flagellar hook protein FlgE/F/G-like D1" evidence="6">
    <location>
        <begin position="73"/>
        <end position="136"/>
    </location>
</feature>
<evidence type="ECO:0000313" key="8">
    <source>
        <dbReference type="Proteomes" id="UP000594464"/>
    </source>
</evidence>
<keyword evidence="7" id="KW-0969">Cilium</keyword>
<keyword evidence="3 4" id="KW-0975">Bacterial flagellum</keyword>
<dbReference type="InterPro" id="IPR037925">
    <property type="entry name" value="FlgE/F/G-like"/>
</dbReference>
<evidence type="ECO:0000259" key="5">
    <source>
        <dbReference type="Pfam" id="PF06429"/>
    </source>
</evidence>
<sequence>MINGLFNALSGMNVASRRLQNSSNNLANLQTSGFKKGEVASVENRNGGSSVSAVSKVNSQGPLQQTGNPLNLAINGNGHFQVTRANGAPGFTRAGNFSVDGQGRMVTPNGEPLVPEINIPAGATQISVGSNGQVTARVGGENQILGQIQLSSFNNPEGLTAQGENLFSESAASGAPVAGNPGDGGFGTVLSGVLEMSNVDIAEEMVDQIVSKAAFQANANMVRAADEMLGTILDIKA</sequence>
<dbReference type="InterPro" id="IPR053967">
    <property type="entry name" value="LlgE_F_G-like_D1"/>
</dbReference>
<dbReference type="PANTHER" id="PTHR30435">
    <property type="entry name" value="FLAGELLAR PROTEIN"/>
    <property type="match status" value="1"/>
</dbReference>
<dbReference type="AlphaFoldDB" id="A0A7T0C1A9"/>
<proteinExistence type="inferred from homology"/>
<reference evidence="8" key="1">
    <citation type="submission" date="2020-02" db="EMBL/GenBank/DDBJ databases">
        <title>Genomic and physiological characterization of two novel Nitrospinaceae genera.</title>
        <authorList>
            <person name="Mueller A.J."/>
            <person name="Jung M.-Y."/>
            <person name="Strachan C.R."/>
            <person name="Herbold C.W."/>
            <person name="Kirkegaard R.H."/>
            <person name="Daims H."/>
        </authorList>
    </citation>
    <scope>NUCLEOTIDE SEQUENCE [LARGE SCALE GENOMIC DNA]</scope>
</reference>
<dbReference type="PANTHER" id="PTHR30435:SF19">
    <property type="entry name" value="FLAGELLAR BASAL-BODY ROD PROTEIN FLGG"/>
    <property type="match status" value="1"/>
</dbReference>
<dbReference type="EMBL" id="CP048620">
    <property type="protein sequence ID" value="QPJ64552.1"/>
    <property type="molecule type" value="Genomic_DNA"/>
</dbReference>
<keyword evidence="7" id="KW-0966">Cell projection</keyword>
<gene>
    <name evidence="7" type="ORF">G3M78_03740</name>
</gene>
<dbReference type="GO" id="GO:0071978">
    <property type="term" value="P:bacterial-type flagellum-dependent swarming motility"/>
    <property type="evidence" value="ECO:0007669"/>
    <property type="project" value="TreeGrafter"/>
</dbReference>
<dbReference type="Pfam" id="PF06429">
    <property type="entry name" value="Flg_bbr_C"/>
    <property type="match status" value="1"/>
</dbReference>
<evidence type="ECO:0000313" key="7">
    <source>
        <dbReference type="EMBL" id="QPJ64552.1"/>
    </source>
</evidence>
<protein>
    <submittedName>
        <fullName evidence="7">Flagellar hook-basal body complex protein</fullName>
    </submittedName>
</protein>
<accession>A0A7T0C1A9</accession>
<dbReference type="KEGG" id="nva:G3M78_03740"/>
<dbReference type="NCBIfam" id="TIGR03506">
    <property type="entry name" value="FlgEFG_subfam"/>
    <property type="match status" value="2"/>
</dbReference>
<dbReference type="Pfam" id="PF22692">
    <property type="entry name" value="LlgE_F_G_D1"/>
    <property type="match status" value="1"/>
</dbReference>